<evidence type="ECO:0000313" key="5">
    <source>
        <dbReference type="EMBL" id="RFS23244.1"/>
    </source>
</evidence>
<evidence type="ECO:0000259" key="4">
    <source>
        <dbReference type="PROSITE" id="PS01124"/>
    </source>
</evidence>
<dbReference type="PANTHER" id="PTHR46796:SF13">
    <property type="entry name" value="HTH-TYPE TRANSCRIPTIONAL ACTIVATOR RHAS"/>
    <property type="match status" value="1"/>
</dbReference>
<dbReference type="GO" id="GO:0043565">
    <property type="term" value="F:sequence-specific DNA binding"/>
    <property type="evidence" value="ECO:0007669"/>
    <property type="project" value="InterPro"/>
</dbReference>
<evidence type="ECO:0000313" key="6">
    <source>
        <dbReference type="Proteomes" id="UP000260644"/>
    </source>
</evidence>
<evidence type="ECO:0000256" key="3">
    <source>
        <dbReference type="ARBA" id="ARBA00023163"/>
    </source>
</evidence>
<dbReference type="RefSeq" id="WP_116975440.1">
    <property type="nucleotide sequence ID" value="NZ_QPMM01000004.1"/>
</dbReference>
<comment type="caution">
    <text evidence="5">The sequence shown here is derived from an EMBL/GenBank/DDBJ whole genome shotgun (WGS) entry which is preliminary data.</text>
</comment>
<dbReference type="PANTHER" id="PTHR46796">
    <property type="entry name" value="HTH-TYPE TRANSCRIPTIONAL ACTIVATOR RHAS-RELATED"/>
    <property type="match status" value="1"/>
</dbReference>
<reference evidence="5 6" key="1">
    <citation type="submission" date="2018-07" db="EMBL/GenBank/DDBJ databases">
        <title>Chitinophaga K2CV101002-2 sp. nov., isolated from a monsoon evergreen broad-leaved forest soil.</title>
        <authorList>
            <person name="Lv Y."/>
        </authorList>
    </citation>
    <scope>NUCLEOTIDE SEQUENCE [LARGE SCALE GENOMIC DNA]</scope>
    <source>
        <strain evidence="5 6">GDMCC 1.1288</strain>
    </source>
</reference>
<protein>
    <submittedName>
        <fullName evidence="5">AraC family transcriptional regulator</fullName>
    </submittedName>
</protein>
<dbReference type="Gene3D" id="1.10.10.60">
    <property type="entry name" value="Homeodomain-like"/>
    <property type="match status" value="1"/>
</dbReference>
<keyword evidence="3" id="KW-0804">Transcription</keyword>
<dbReference type="Proteomes" id="UP000260644">
    <property type="component" value="Unassembled WGS sequence"/>
</dbReference>
<dbReference type="AlphaFoldDB" id="A0A3E1YBQ8"/>
<feature type="domain" description="HTH araC/xylS-type" evidence="4">
    <location>
        <begin position="161"/>
        <end position="261"/>
    </location>
</feature>
<dbReference type="GO" id="GO:0003700">
    <property type="term" value="F:DNA-binding transcription factor activity"/>
    <property type="evidence" value="ECO:0007669"/>
    <property type="project" value="InterPro"/>
</dbReference>
<keyword evidence="2" id="KW-0238">DNA-binding</keyword>
<dbReference type="Pfam" id="PF12833">
    <property type="entry name" value="HTH_18"/>
    <property type="match status" value="1"/>
</dbReference>
<dbReference type="SMART" id="SM00342">
    <property type="entry name" value="HTH_ARAC"/>
    <property type="match status" value="1"/>
</dbReference>
<dbReference type="EMBL" id="QPMM01000004">
    <property type="protein sequence ID" value="RFS23244.1"/>
    <property type="molecule type" value="Genomic_DNA"/>
</dbReference>
<dbReference type="InterPro" id="IPR018060">
    <property type="entry name" value="HTH_AraC"/>
</dbReference>
<keyword evidence="6" id="KW-1185">Reference proteome</keyword>
<gene>
    <name evidence="5" type="ORF">DVR12_09495</name>
</gene>
<sequence>MPVEILAHLIHNHATSAVRRFAPATELKKVIDCYCWYTARSVHKVWAALDGTPGIVLVLSDTGFRLIADKNKRIEQGFLCRGVLENVYLELTGDRIELLVIKFHADAADYLPELSDSATISRLPVQYGALLDQLKKGRSINDRIAILNSFYSNHCPALITGNAVLKIAVDMVKECNGLISVKDLCQRLKVNYKWLERNFRWYMNVSPKAYIDNFRFIGAWAIMQKQDRSLTHIALEAGYYDQAHFIKAFKKYTGSIPSARK</sequence>
<name>A0A3E1YBQ8_9BACT</name>
<evidence type="ECO:0000256" key="2">
    <source>
        <dbReference type="ARBA" id="ARBA00023125"/>
    </source>
</evidence>
<dbReference type="InterPro" id="IPR009057">
    <property type="entry name" value="Homeodomain-like_sf"/>
</dbReference>
<dbReference type="PROSITE" id="PS01124">
    <property type="entry name" value="HTH_ARAC_FAMILY_2"/>
    <property type="match status" value="1"/>
</dbReference>
<dbReference type="SUPFAM" id="SSF46689">
    <property type="entry name" value="Homeodomain-like"/>
    <property type="match status" value="1"/>
</dbReference>
<keyword evidence="1" id="KW-0805">Transcription regulation</keyword>
<dbReference type="OrthoDB" id="655946at2"/>
<organism evidence="5 6">
    <name type="scientific">Chitinophaga silvatica</name>
    <dbReference type="NCBI Taxonomy" id="2282649"/>
    <lineage>
        <taxon>Bacteria</taxon>
        <taxon>Pseudomonadati</taxon>
        <taxon>Bacteroidota</taxon>
        <taxon>Chitinophagia</taxon>
        <taxon>Chitinophagales</taxon>
        <taxon>Chitinophagaceae</taxon>
        <taxon>Chitinophaga</taxon>
    </lineage>
</organism>
<dbReference type="InterPro" id="IPR050204">
    <property type="entry name" value="AraC_XylS_family_regulators"/>
</dbReference>
<proteinExistence type="predicted"/>
<evidence type="ECO:0000256" key="1">
    <source>
        <dbReference type="ARBA" id="ARBA00023015"/>
    </source>
</evidence>
<accession>A0A3E1YBQ8</accession>